<sequence>MTGHRRQPKPKRYTGVFAYLWEKEFQTSLIENITIDEIHLRERVLLDKGVTQLQRNIREIKVGKR</sequence>
<reference evidence="1 2" key="1">
    <citation type="submission" date="2018-12" db="EMBL/GenBank/DDBJ databases">
        <authorList>
            <person name="Kong L."/>
            <person name="Ding Y."/>
            <person name="Wu Q."/>
        </authorList>
    </citation>
    <scope>NUCLEOTIDE SEQUENCE [LARGE SCALE GENOMIC DNA]</scope>
</reference>
<protein>
    <submittedName>
        <fullName evidence="1">Uncharacterized protein</fullName>
    </submittedName>
</protein>
<name>A0A3T0IIS2_9CAUD</name>
<accession>A0A3T0IIS2</accession>
<keyword evidence="2" id="KW-1185">Reference proteome</keyword>
<dbReference type="EMBL" id="MK284526">
    <property type="protein sequence ID" value="AZU99727.1"/>
    <property type="molecule type" value="Genomic_DNA"/>
</dbReference>
<dbReference type="Proteomes" id="UP000289624">
    <property type="component" value="Segment"/>
</dbReference>
<evidence type="ECO:0000313" key="1">
    <source>
        <dbReference type="EMBL" id="AZU99727.1"/>
    </source>
</evidence>
<organism evidence="1 2">
    <name type="scientific">Bacillus phage DK1</name>
    <dbReference type="NCBI Taxonomy" id="2500808"/>
    <lineage>
        <taxon>Viruses</taxon>
        <taxon>Duplodnaviria</taxon>
        <taxon>Heunggongvirae</taxon>
        <taxon>Uroviricota</taxon>
        <taxon>Caudoviricetes</taxon>
        <taxon>Salasmaviridae</taxon>
        <taxon>Northropvirinae</taxon>
        <taxon>Hemphillvirus</taxon>
        <taxon>Hemphillvirus DK1</taxon>
    </lineage>
</organism>
<proteinExistence type="predicted"/>
<gene>
    <name evidence="1" type="ORF">DK1_000023</name>
</gene>
<evidence type="ECO:0000313" key="2">
    <source>
        <dbReference type="Proteomes" id="UP000289624"/>
    </source>
</evidence>